<proteinExistence type="inferred from homology"/>
<evidence type="ECO:0000313" key="6">
    <source>
        <dbReference type="Proteomes" id="UP001302321"/>
    </source>
</evidence>
<evidence type="ECO:0000256" key="1">
    <source>
        <dbReference type="ARBA" id="ARBA00005964"/>
    </source>
</evidence>
<dbReference type="GO" id="GO:0052689">
    <property type="term" value="F:carboxylic ester hydrolase activity"/>
    <property type="evidence" value="ECO:0007669"/>
    <property type="project" value="TreeGrafter"/>
</dbReference>
<comment type="caution">
    <text evidence="5">The sequence shown here is derived from an EMBL/GenBank/DDBJ whole genome shotgun (WGS) entry which is preliminary data.</text>
</comment>
<dbReference type="AlphaFoldDB" id="A0AAN6W2C0"/>
<dbReference type="EMBL" id="MU866315">
    <property type="protein sequence ID" value="KAK4173861.1"/>
    <property type="molecule type" value="Genomic_DNA"/>
</dbReference>
<reference evidence="5" key="2">
    <citation type="submission" date="2023-05" db="EMBL/GenBank/DDBJ databases">
        <authorList>
            <consortium name="Lawrence Berkeley National Laboratory"/>
            <person name="Steindorff A."/>
            <person name="Hensen N."/>
            <person name="Bonometti L."/>
            <person name="Westerberg I."/>
            <person name="Brannstrom I.O."/>
            <person name="Guillou S."/>
            <person name="Cros-Aarteil S."/>
            <person name="Calhoun S."/>
            <person name="Haridas S."/>
            <person name="Kuo A."/>
            <person name="Mondo S."/>
            <person name="Pangilinan J."/>
            <person name="Riley R."/>
            <person name="Labutti K."/>
            <person name="Andreopoulos B."/>
            <person name="Lipzen A."/>
            <person name="Chen C."/>
            <person name="Yanf M."/>
            <person name="Daum C."/>
            <person name="Ng V."/>
            <person name="Clum A."/>
            <person name="Ohm R."/>
            <person name="Martin F."/>
            <person name="Silar P."/>
            <person name="Natvig D."/>
            <person name="Lalanne C."/>
            <person name="Gautier V."/>
            <person name="Ament-Velasquez S.L."/>
            <person name="Kruys A."/>
            <person name="Hutchinson M.I."/>
            <person name="Powell A.J."/>
            <person name="Barry K."/>
            <person name="Miller A.N."/>
            <person name="Grigoriev I.V."/>
            <person name="Debuchy R."/>
            <person name="Gladieux P."/>
            <person name="Thoren M.H."/>
            <person name="Johannesson H."/>
        </authorList>
    </citation>
    <scope>NUCLEOTIDE SEQUENCE</scope>
    <source>
        <strain evidence="5">CBS 892.96</strain>
    </source>
</reference>
<dbReference type="PANTHER" id="PTHR43918:SF4">
    <property type="entry name" value="CARBOXYLIC ESTER HYDROLASE"/>
    <property type="match status" value="1"/>
</dbReference>
<dbReference type="InterPro" id="IPR029058">
    <property type="entry name" value="AB_hydrolase_fold"/>
</dbReference>
<comment type="similarity">
    <text evidence="1">Belongs to the type-B carboxylesterase/lipase family.</text>
</comment>
<evidence type="ECO:0000256" key="2">
    <source>
        <dbReference type="ARBA" id="ARBA00022801"/>
    </source>
</evidence>
<organism evidence="5 6">
    <name type="scientific">Triangularia setosa</name>
    <dbReference type="NCBI Taxonomy" id="2587417"/>
    <lineage>
        <taxon>Eukaryota</taxon>
        <taxon>Fungi</taxon>
        <taxon>Dikarya</taxon>
        <taxon>Ascomycota</taxon>
        <taxon>Pezizomycotina</taxon>
        <taxon>Sordariomycetes</taxon>
        <taxon>Sordariomycetidae</taxon>
        <taxon>Sordariales</taxon>
        <taxon>Podosporaceae</taxon>
        <taxon>Triangularia</taxon>
    </lineage>
</organism>
<feature type="signal peptide" evidence="3">
    <location>
        <begin position="1"/>
        <end position="19"/>
    </location>
</feature>
<dbReference type="SUPFAM" id="SSF53474">
    <property type="entry name" value="alpha/beta-Hydrolases"/>
    <property type="match status" value="1"/>
</dbReference>
<dbReference type="Pfam" id="PF00135">
    <property type="entry name" value="COesterase"/>
    <property type="match status" value="1"/>
</dbReference>
<feature type="domain" description="Carboxylesterase type B" evidence="4">
    <location>
        <begin position="29"/>
        <end position="327"/>
    </location>
</feature>
<sequence>MLSTASLLIPIVLANTALATPCQSTIEQHAQVRTSSGLITGHTAPNTGCVIEFLGIPYAKPPIGDLRFAPPQKLLTPDLSYNASSFGHDCPSTPSKPVNYPGFTPQAQRIINYFASATGTPQSEDCLTLNIWTSPSSPRRPKPVLVFFYGGRFTIGNTNTPFYYGAHLASTQREFVIVTVNYRLNIFGFPGAPSLPSHSQNLGLRDQRLAVEWVRDNIPSFHGDPSKITLAGQSSGGVSVDYWAYAYPNDPIAHGLIAHSGTAFSFPSNTKSIQQSNWDSVVSALSCSPTHDPISCMQKIPWQTLLSAASALKPAYAQGVIPTKKQVDSFLLESFTCPVLYQAKGRRDHGVPAFVYRYFADWENTRLYWGSGAYHGVDLHMVFGGAEEVSGGLVMSKEQRGLMGWVQGAWRAFADNPWDGLRKVGWPRFDTEGKTLAEVVRREKAMVEFVEVGGYEGGCEGVTMGALGVM</sequence>
<keyword evidence="3" id="KW-0732">Signal</keyword>
<gene>
    <name evidence="5" type="ORF">QBC36DRAFT_244611</name>
</gene>
<accession>A0AAN6W2C0</accession>
<dbReference type="Proteomes" id="UP001302321">
    <property type="component" value="Unassembled WGS sequence"/>
</dbReference>
<keyword evidence="6" id="KW-1185">Reference proteome</keyword>
<evidence type="ECO:0000256" key="3">
    <source>
        <dbReference type="SAM" id="SignalP"/>
    </source>
</evidence>
<dbReference type="InterPro" id="IPR002018">
    <property type="entry name" value="CarbesteraseB"/>
</dbReference>
<feature type="chain" id="PRO_5042923700" evidence="3">
    <location>
        <begin position="20"/>
        <end position="470"/>
    </location>
</feature>
<evidence type="ECO:0000313" key="5">
    <source>
        <dbReference type="EMBL" id="KAK4173861.1"/>
    </source>
</evidence>
<dbReference type="InterPro" id="IPR050654">
    <property type="entry name" value="AChE-related_enzymes"/>
</dbReference>
<evidence type="ECO:0000259" key="4">
    <source>
        <dbReference type="Pfam" id="PF00135"/>
    </source>
</evidence>
<name>A0AAN6W2C0_9PEZI</name>
<dbReference type="PANTHER" id="PTHR43918">
    <property type="entry name" value="ACETYLCHOLINESTERASE"/>
    <property type="match status" value="1"/>
</dbReference>
<protein>
    <submittedName>
        <fullName evidence="5">Lipase</fullName>
    </submittedName>
</protein>
<keyword evidence="2" id="KW-0378">Hydrolase</keyword>
<dbReference type="Gene3D" id="3.40.50.1820">
    <property type="entry name" value="alpha/beta hydrolase"/>
    <property type="match status" value="2"/>
</dbReference>
<reference evidence="5" key="1">
    <citation type="journal article" date="2023" name="Mol. Phylogenet. Evol.">
        <title>Genome-scale phylogeny and comparative genomics of the fungal order Sordariales.</title>
        <authorList>
            <person name="Hensen N."/>
            <person name="Bonometti L."/>
            <person name="Westerberg I."/>
            <person name="Brannstrom I.O."/>
            <person name="Guillou S."/>
            <person name="Cros-Aarteil S."/>
            <person name="Calhoun S."/>
            <person name="Haridas S."/>
            <person name="Kuo A."/>
            <person name="Mondo S."/>
            <person name="Pangilinan J."/>
            <person name="Riley R."/>
            <person name="LaButti K."/>
            <person name="Andreopoulos B."/>
            <person name="Lipzen A."/>
            <person name="Chen C."/>
            <person name="Yan M."/>
            <person name="Daum C."/>
            <person name="Ng V."/>
            <person name="Clum A."/>
            <person name="Steindorff A."/>
            <person name="Ohm R.A."/>
            <person name="Martin F."/>
            <person name="Silar P."/>
            <person name="Natvig D.O."/>
            <person name="Lalanne C."/>
            <person name="Gautier V."/>
            <person name="Ament-Velasquez S.L."/>
            <person name="Kruys A."/>
            <person name="Hutchinson M.I."/>
            <person name="Powell A.J."/>
            <person name="Barry K."/>
            <person name="Miller A.N."/>
            <person name="Grigoriev I.V."/>
            <person name="Debuchy R."/>
            <person name="Gladieux P."/>
            <person name="Hiltunen Thoren M."/>
            <person name="Johannesson H."/>
        </authorList>
    </citation>
    <scope>NUCLEOTIDE SEQUENCE</scope>
    <source>
        <strain evidence="5">CBS 892.96</strain>
    </source>
</reference>